<dbReference type="CDD" id="cd00257">
    <property type="entry name" value="beta-trefoil_FSCN-like"/>
    <property type="match status" value="1"/>
</dbReference>
<dbReference type="SUPFAM" id="SSF50405">
    <property type="entry name" value="Actin-crosslinking proteins"/>
    <property type="match status" value="1"/>
</dbReference>
<sequence>MKGCLMQGRTMGNGVLHRGAIFLVLILAAFGVAPAAAANAGLACFYGQLRSKAHDKYYVSVELDYTGSSYGMLRARSFDGKGEWEQLEMCRLGGNKVAFHSTANGKYVSAERDYVGTNMGMLRARATSIGDWETFYEECNAPGADDWCAYKSKATGYYVSAEIQNTGSNYGMLRARGISIADWEMFHYYYGKP</sequence>
<organism evidence="1 2">
    <name type="scientific">Actinoplanes palleronii</name>
    <dbReference type="NCBI Taxonomy" id="113570"/>
    <lineage>
        <taxon>Bacteria</taxon>
        <taxon>Bacillati</taxon>
        <taxon>Actinomycetota</taxon>
        <taxon>Actinomycetes</taxon>
        <taxon>Micromonosporales</taxon>
        <taxon>Micromonosporaceae</taxon>
        <taxon>Actinoplanes</taxon>
    </lineage>
</organism>
<dbReference type="InterPro" id="IPR008999">
    <property type="entry name" value="Actin-crosslinking"/>
</dbReference>
<dbReference type="Gene3D" id="2.80.10.50">
    <property type="match status" value="1"/>
</dbReference>
<gene>
    <name evidence="1" type="ORF">Apa02nite_020340</name>
</gene>
<dbReference type="EMBL" id="BOMS01000026">
    <property type="protein sequence ID" value="GIE65926.1"/>
    <property type="molecule type" value="Genomic_DNA"/>
</dbReference>
<proteinExistence type="predicted"/>
<evidence type="ECO:0000313" key="2">
    <source>
        <dbReference type="Proteomes" id="UP000624709"/>
    </source>
</evidence>
<name>A0ABQ4B5H8_9ACTN</name>
<protein>
    <submittedName>
        <fullName evidence="1">Uncharacterized protein</fullName>
    </submittedName>
</protein>
<dbReference type="Proteomes" id="UP000624709">
    <property type="component" value="Unassembled WGS sequence"/>
</dbReference>
<reference evidence="1 2" key="1">
    <citation type="submission" date="2021-01" db="EMBL/GenBank/DDBJ databases">
        <title>Whole genome shotgun sequence of Actinoplanes palleronii NBRC 14916.</title>
        <authorList>
            <person name="Komaki H."/>
            <person name="Tamura T."/>
        </authorList>
    </citation>
    <scope>NUCLEOTIDE SEQUENCE [LARGE SCALE GENOMIC DNA]</scope>
    <source>
        <strain evidence="1 2">NBRC 14916</strain>
    </source>
</reference>
<comment type="caution">
    <text evidence="1">The sequence shown here is derived from an EMBL/GenBank/DDBJ whole genome shotgun (WGS) entry which is preliminary data.</text>
</comment>
<keyword evidence="2" id="KW-1185">Reference proteome</keyword>
<evidence type="ECO:0000313" key="1">
    <source>
        <dbReference type="EMBL" id="GIE65926.1"/>
    </source>
</evidence>
<accession>A0ABQ4B5H8</accession>